<keyword evidence="5" id="KW-0411">Iron-sulfur</keyword>
<evidence type="ECO:0000256" key="3">
    <source>
        <dbReference type="ARBA" id="ARBA00022737"/>
    </source>
</evidence>
<organism evidence="8 9">
    <name type="scientific">Steroidobacter gossypii</name>
    <dbReference type="NCBI Taxonomy" id="2805490"/>
    <lineage>
        <taxon>Bacteria</taxon>
        <taxon>Pseudomonadati</taxon>
        <taxon>Pseudomonadota</taxon>
        <taxon>Gammaproteobacteria</taxon>
        <taxon>Steroidobacterales</taxon>
        <taxon>Steroidobacteraceae</taxon>
        <taxon>Steroidobacter</taxon>
    </lineage>
</organism>
<evidence type="ECO:0000256" key="2">
    <source>
        <dbReference type="ARBA" id="ARBA00022723"/>
    </source>
</evidence>
<dbReference type="Proteomes" id="UP000661077">
    <property type="component" value="Unassembled WGS sequence"/>
</dbReference>
<evidence type="ECO:0000256" key="6">
    <source>
        <dbReference type="SAM" id="MobiDB-lite"/>
    </source>
</evidence>
<evidence type="ECO:0000256" key="5">
    <source>
        <dbReference type="ARBA" id="ARBA00023014"/>
    </source>
</evidence>
<evidence type="ECO:0000313" key="9">
    <source>
        <dbReference type="Proteomes" id="UP000661077"/>
    </source>
</evidence>
<feature type="domain" description="Cysteine-rich" evidence="7">
    <location>
        <begin position="223"/>
        <end position="308"/>
    </location>
</feature>
<feature type="domain" description="Cysteine-rich" evidence="7">
    <location>
        <begin position="356"/>
        <end position="432"/>
    </location>
</feature>
<comment type="caution">
    <text evidence="8">The sequence shown here is derived from an EMBL/GenBank/DDBJ whole genome shotgun (WGS) entry which is preliminary data.</text>
</comment>
<dbReference type="InterPro" id="IPR004017">
    <property type="entry name" value="Cys_rich_dom"/>
</dbReference>
<keyword evidence="2" id="KW-0479">Metal-binding</keyword>
<proteinExistence type="predicted"/>
<keyword evidence="3" id="KW-0677">Repeat</keyword>
<dbReference type="PANTHER" id="PTHR32479">
    <property type="entry name" value="GLYCOLATE OXIDASE IRON-SULFUR SUBUNIT"/>
    <property type="match status" value="1"/>
</dbReference>
<evidence type="ECO:0000256" key="1">
    <source>
        <dbReference type="ARBA" id="ARBA00022485"/>
    </source>
</evidence>
<evidence type="ECO:0000256" key="4">
    <source>
        <dbReference type="ARBA" id="ARBA00023004"/>
    </source>
</evidence>
<dbReference type="Pfam" id="PF02754">
    <property type="entry name" value="CCG"/>
    <property type="match status" value="2"/>
</dbReference>
<name>A0ABS1X1E3_9GAMM</name>
<dbReference type="RefSeq" id="WP_203169132.1">
    <property type="nucleotide sequence ID" value="NZ_JAEVLS010000004.1"/>
</dbReference>
<evidence type="ECO:0000259" key="7">
    <source>
        <dbReference type="Pfam" id="PF02754"/>
    </source>
</evidence>
<protein>
    <recommendedName>
        <fullName evidence="7">Cysteine-rich domain-containing protein</fullName>
    </recommendedName>
</protein>
<sequence>MSDQKITSDGRAVAAREGSLEAPTRHPLAWKDPEFGNEASLFKELERIFDICHGCRRCFSLCNSFPTLFDAVDESATGEVDGVDKKVYWEVVDNCYLCDMCYMSKCPYVPPHPWNVDFPHLMLRAKAFKFKHAPEGAKPVTTRDKLLSATDLVGSIAGIPVVAEAVNAINKTDFGRNLLDRALGVHPKAPIPEYHSKTYRKRHAARKHPSLEAKPAGDTRGKVVLFATCYGNRNEPQLGEDLTAVFEHNGIPVTIAARERCCGMPKLEIGDLETVERLKNENIPELAKWVDEGWDIVTPVPSCTLMFKQELPLMFPEDPQVIRVRDAMFDPFEYLWGRYKAGLLSTEFRQKLGKISYHVPCHTRVQNVGLKTRDILMLVPETQVDAIERCSGHNGTYGVKKEFREVSIKIGRPVIRRVSDAGADYYTSDCPMAGHQIESGLAGADAGAATPPVHPLTLLRRAYGI</sequence>
<keyword evidence="4" id="KW-0408">Iron</keyword>
<keyword evidence="9" id="KW-1185">Reference proteome</keyword>
<accession>A0ABS1X1E3</accession>
<keyword evidence="1" id="KW-0004">4Fe-4S</keyword>
<dbReference type="PANTHER" id="PTHR32479:SF19">
    <property type="entry name" value="ANAEROBIC GLYCEROL-3-PHOSPHATE DEHYDROGENASE SUBUNIT C"/>
    <property type="match status" value="1"/>
</dbReference>
<reference evidence="8 9" key="1">
    <citation type="journal article" date="2021" name="Int. J. Syst. Evol. Microbiol.">
        <title>Steroidobacter gossypii sp. nov., isolated from soil of cotton cropping field.</title>
        <authorList>
            <person name="Huang R."/>
            <person name="Yang S."/>
            <person name="Zhen C."/>
            <person name="Liu W."/>
        </authorList>
    </citation>
    <scope>NUCLEOTIDE SEQUENCE [LARGE SCALE GENOMIC DNA]</scope>
    <source>
        <strain evidence="8 9">S1-65</strain>
    </source>
</reference>
<evidence type="ECO:0000313" key="8">
    <source>
        <dbReference type="EMBL" id="MBM0107024.1"/>
    </source>
</evidence>
<gene>
    <name evidence="8" type="ORF">JM946_19985</name>
</gene>
<dbReference type="EMBL" id="JAEVLS010000004">
    <property type="protein sequence ID" value="MBM0107024.1"/>
    <property type="molecule type" value="Genomic_DNA"/>
</dbReference>
<feature type="region of interest" description="Disordered" evidence="6">
    <location>
        <begin position="1"/>
        <end position="20"/>
    </location>
</feature>